<name>A0AAF0YBB5_9TREE</name>
<reference evidence="5" key="1">
    <citation type="submission" date="2023-10" db="EMBL/GenBank/DDBJ databases">
        <authorList>
            <person name="Noh H."/>
        </authorList>
    </citation>
    <scope>NUCLEOTIDE SEQUENCE</scope>
    <source>
        <strain evidence="5">DUCC4014</strain>
    </source>
</reference>
<evidence type="ECO:0000256" key="2">
    <source>
        <dbReference type="ARBA" id="ARBA00022980"/>
    </source>
</evidence>
<dbReference type="Proteomes" id="UP000827549">
    <property type="component" value="Chromosome 3"/>
</dbReference>
<dbReference type="GeneID" id="87808033"/>
<keyword evidence="3" id="KW-0687">Ribonucleoprotein</keyword>
<dbReference type="EMBL" id="CP086716">
    <property type="protein sequence ID" value="WOO81271.1"/>
    <property type="molecule type" value="Genomic_DNA"/>
</dbReference>
<dbReference type="GO" id="GO:1990904">
    <property type="term" value="C:ribonucleoprotein complex"/>
    <property type="evidence" value="ECO:0007669"/>
    <property type="project" value="UniProtKB-KW"/>
</dbReference>
<dbReference type="InterPro" id="IPR034704">
    <property type="entry name" value="Ribosomal_bL28/bL31-like_sf"/>
</dbReference>
<feature type="region of interest" description="Disordered" evidence="4">
    <location>
        <begin position="153"/>
        <end position="173"/>
    </location>
</feature>
<proteinExistence type="inferred from homology"/>
<dbReference type="SUPFAM" id="SSF143800">
    <property type="entry name" value="L28p-like"/>
    <property type="match status" value="1"/>
</dbReference>
<organism evidence="5 6">
    <name type="scientific">Vanrija pseudolonga</name>
    <dbReference type="NCBI Taxonomy" id="143232"/>
    <lineage>
        <taxon>Eukaryota</taxon>
        <taxon>Fungi</taxon>
        <taxon>Dikarya</taxon>
        <taxon>Basidiomycota</taxon>
        <taxon>Agaricomycotina</taxon>
        <taxon>Tremellomycetes</taxon>
        <taxon>Trichosporonales</taxon>
        <taxon>Trichosporonaceae</taxon>
        <taxon>Vanrija</taxon>
    </lineage>
</organism>
<keyword evidence="2" id="KW-0689">Ribosomal protein</keyword>
<dbReference type="GO" id="GO:0005840">
    <property type="term" value="C:ribosome"/>
    <property type="evidence" value="ECO:0007669"/>
    <property type="project" value="UniProtKB-KW"/>
</dbReference>
<dbReference type="AlphaFoldDB" id="A0AAF0YBB5"/>
<gene>
    <name evidence="5" type="ORF">LOC62_03G004800</name>
</gene>
<sequence length="173" mass="19448">MSARVPFGTNARRQILDRVSNPAIIAIPAPLTGNNVPFSLKKTRRNWKPNTKRASFPVTLLGDAQERTWRAYDEALETGRTKVKLPQLQGVRINARDIRSVQKAGGVEGMLLSRPSKHFTSFGRQLRNDLFNQLHGLRYEMLRAKQLELEQLEAPKAAETEPGLPLIEGGERP</sequence>
<evidence type="ECO:0000256" key="1">
    <source>
        <dbReference type="ARBA" id="ARBA00008760"/>
    </source>
</evidence>
<evidence type="ECO:0000313" key="6">
    <source>
        <dbReference type="Proteomes" id="UP000827549"/>
    </source>
</evidence>
<evidence type="ECO:0000313" key="5">
    <source>
        <dbReference type="EMBL" id="WOO81271.1"/>
    </source>
</evidence>
<dbReference type="RefSeq" id="XP_062627303.1">
    <property type="nucleotide sequence ID" value="XM_062771319.1"/>
</dbReference>
<keyword evidence="6" id="KW-1185">Reference proteome</keyword>
<evidence type="ECO:0000256" key="4">
    <source>
        <dbReference type="SAM" id="MobiDB-lite"/>
    </source>
</evidence>
<evidence type="ECO:0000256" key="3">
    <source>
        <dbReference type="ARBA" id="ARBA00023274"/>
    </source>
</evidence>
<dbReference type="Pfam" id="PF00830">
    <property type="entry name" value="Ribosomal_L28"/>
    <property type="match status" value="1"/>
</dbReference>
<accession>A0AAF0YBB5</accession>
<protein>
    <submittedName>
        <fullName evidence="5">Uncharacterized protein</fullName>
    </submittedName>
</protein>
<dbReference type="InterPro" id="IPR026569">
    <property type="entry name" value="Ribosomal_bL28"/>
</dbReference>
<comment type="similarity">
    <text evidence="1">Belongs to the bacterial ribosomal protein bL28 family.</text>
</comment>
<dbReference type="GO" id="GO:0003735">
    <property type="term" value="F:structural constituent of ribosome"/>
    <property type="evidence" value="ECO:0007669"/>
    <property type="project" value="InterPro"/>
</dbReference>